<protein>
    <submittedName>
        <fullName evidence="4">Predicted protein</fullName>
    </submittedName>
</protein>
<dbReference type="GeneID" id="8861416"/>
<dbReference type="eggNOG" id="KOG2562">
    <property type="taxonomic scope" value="Eukaryota"/>
</dbReference>
<dbReference type="OMA" id="HKFWAYE"/>
<name>D2V7B6_NAEGR</name>
<keyword evidence="2" id="KW-0963">Cytoplasm</keyword>
<accession>D2V7B6</accession>
<dbReference type="GO" id="GO:0005737">
    <property type="term" value="C:cytoplasm"/>
    <property type="evidence" value="ECO:0007669"/>
    <property type="project" value="UniProtKB-SubCell"/>
</dbReference>
<dbReference type="RefSeq" id="XP_002679968.1">
    <property type="nucleotide sequence ID" value="XM_002679922.1"/>
</dbReference>
<evidence type="ECO:0000256" key="2">
    <source>
        <dbReference type="ARBA" id="ARBA00022490"/>
    </source>
</evidence>
<keyword evidence="3" id="KW-0106">Calcium</keyword>
<evidence type="ECO:0000313" key="4">
    <source>
        <dbReference type="EMBL" id="EFC47224.1"/>
    </source>
</evidence>
<dbReference type="PROSITE" id="PS00018">
    <property type="entry name" value="EF_HAND_1"/>
    <property type="match status" value="1"/>
</dbReference>
<dbReference type="InterPro" id="IPR018247">
    <property type="entry name" value="EF_Hand_1_Ca_BS"/>
</dbReference>
<dbReference type="SUPFAM" id="SSF47473">
    <property type="entry name" value="EF-hand"/>
    <property type="match status" value="2"/>
</dbReference>
<dbReference type="Gene3D" id="1.10.238.10">
    <property type="entry name" value="EF-hand"/>
    <property type="match status" value="2"/>
</dbReference>
<gene>
    <name evidence="4" type="ORF">NAEGRDRAFT_64738</name>
</gene>
<evidence type="ECO:0000313" key="5">
    <source>
        <dbReference type="Proteomes" id="UP000006671"/>
    </source>
</evidence>
<dbReference type="VEuPathDB" id="AmoebaDB:NAEGRDRAFT_64738"/>
<proteinExistence type="predicted"/>
<keyword evidence="5" id="KW-1185">Reference proteome</keyword>
<dbReference type="GO" id="GO:0035303">
    <property type="term" value="P:regulation of dephosphorylation"/>
    <property type="evidence" value="ECO:0007669"/>
    <property type="project" value="InterPro"/>
</dbReference>
<dbReference type="KEGG" id="ngr:NAEGRDRAFT_64738"/>
<dbReference type="AlphaFoldDB" id="D2V7B6"/>
<dbReference type="OrthoDB" id="10265007at2759"/>
<evidence type="ECO:0000256" key="1">
    <source>
        <dbReference type="ARBA" id="ARBA00004496"/>
    </source>
</evidence>
<dbReference type="EMBL" id="GG738855">
    <property type="protein sequence ID" value="EFC47224.1"/>
    <property type="molecule type" value="Genomic_DNA"/>
</dbReference>
<sequence length="426" mass="49732">MINIEHEINEQVVQQDKSYKIIPRFFFPKGGPSDKVQQAFSEAVKSQYLTFCQSKLFTSEELDKVWEFLLEKDKTQEEGNEKINYTGFKEVRNQFPEFKAKEYFNQSLFLRLPKDDFGRISIPVLFNHILRKAALVQNRIALMKHDSDNDGFLTEKDLERYVDNSIDYLTGLHTNPILKTDKNFRKVYIETSVRKFLFFHANNNGKICIEDFVGSKEMVEFNELQNDDLSQEEEMNNWFSIPSVKSVNDAFVQLDFTRSGLLSKNEFSKFNANSLTSTFINRMFQEYGLKNGKLDYKSFVDFLLAFENKKTIPSIKYFFKILDNSKTGMITPFVINYYFRDMLKKIRQNAKSSTPQNSLGGDEFEDPVKTADIVFEIYSMVKPSNKKDIFLDDLIKSLEVGSTVIGVLIDVHEFWKYEQREEQGGS</sequence>
<dbReference type="InterPro" id="IPR039865">
    <property type="entry name" value="PPP2R3C"/>
</dbReference>
<dbReference type="GO" id="GO:0000226">
    <property type="term" value="P:microtubule cytoskeleton organization"/>
    <property type="evidence" value="ECO:0007669"/>
    <property type="project" value="TreeGrafter"/>
</dbReference>
<comment type="subcellular location">
    <subcellularLocation>
        <location evidence="1">Cytoplasm</location>
    </subcellularLocation>
</comment>
<dbReference type="Proteomes" id="UP000006671">
    <property type="component" value="Unassembled WGS sequence"/>
</dbReference>
<organism evidence="5">
    <name type="scientific">Naegleria gruberi</name>
    <name type="common">Amoeba</name>
    <dbReference type="NCBI Taxonomy" id="5762"/>
    <lineage>
        <taxon>Eukaryota</taxon>
        <taxon>Discoba</taxon>
        <taxon>Heterolobosea</taxon>
        <taxon>Tetramitia</taxon>
        <taxon>Eutetramitia</taxon>
        <taxon>Vahlkampfiidae</taxon>
        <taxon>Naegleria</taxon>
    </lineage>
</organism>
<dbReference type="STRING" id="5762.D2V7B6"/>
<evidence type="ECO:0000256" key="3">
    <source>
        <dbReference type="ARBA" id="ARBA00022837"/>
    </source>
</evidence>
<dbReference type="PANTHER" id="PTHR12085:SF3">
    <property type="entry name" value="SERINE_THREONINE-PROTEIN PHOSPHATASE 2A REGULATORY SUBUNIT B'' SUBUNIT GAMMA"/>
    <property type="match status" value="1"/>
</dbReference>
<dbReference type="InParanoid" id="D2V7B6"/>
<dbReference type="CDD" id="cd21505">
    <property type="entry name" value="PPP2R3C"/>
    <property type="match status" value="1"/>
</dbReference>
<dbReference type="InterPro" id="IPR011992">
    <property type="entry name" value="EF-hand-dom_pair"/>
</dbReference>
<dbReference type="GO" id="GO:0005819">
    <property type="term" value="C:spindle"/>
    <property type="evidence" value="ECO:0007669"/>
    <property type="project" value="TreeGrafter"/>
</dbReference>
<reference evidence="4 5" key="1">
    <citation type="journal article" date="2010" name="Cell">
        <title>The genome of Naegleria gruberi illuminates early eukaryotic versatility.</title>
        <authorList>
            <person name="Fritz-Laylin L.K."/>
            <person name="Prochnik S.E."/>
            <person name="Ginger M.L."/>
            <person name="Dacks J.B."/>
            <person name="Carpenter M.L."/>
            <person name="Field M.C."/>
            <person name="Kuo A."/>
            <person name="Paredez A."/>
            <person name="Chapman J."/>
            <person name="Pham J."/>
            <person name="Shu S."/>
            <person name="Neupane R."/>
            <person name="Cipriano M."/>
            <person name="Mancuso J."/>
            <person name="Tu H."/>
            <person name="Salamov A."/>
            <person name="Lindquist E."/>
            <person name="Shapiro H."/>
            <person name="Lucas S."/>
            <person name="Grigoriev I.V."/>
            <person name="Cande W.Z."/>
            <person name="Fulton C."/>
            <person name="Rokhsar D.S."/>
            <person name="Dawson S.C."/>
        </authorList>
    </citation>
    <scope>NUCLEOTIDE SEQUENCE [LARGE SCALE GENOMIC DNA]</scope>
    <source>
        <strain evidence="4 5">NEG-M</strain>
    </source>
</reference>
<dbReference type="PANTHER" id="PTHR12085">
    <property type="entry name" value="SERINE/THREONINE-PROTEIN PHOSPHATASE 2A REGULATORY SUBUNIT B'' SUBUNIT GAMMA"/>
    <property type="match status" value="1"/>
</dbReference>
<dbReference type="GO" id="GO:0030865">
    <property type="term" value="P:cortical cytoskeleton organization"/>
    <property type="evidence" value="ECO:0007669"/>
    <property type="project" value="TreeGrafter"/>
</dbReference>